<gene>
    <name evidence="2" type="ORF">HNQ92_001599</name>
</gene>
<feature type="transmembrane region" description="Helical" evidence="1">
    <location>
        <begin position="329"/>
        <end position="348"/>
    </location>
</feature>
<evidence type="ECO:0000256" key="1">
    <source>
        <dbReference type="SAM" id="Phobius"/>
    </source>
</evidence>
<keyword evidence="1" id="KW-0812">Transmembrane</keyword>
<evidence type="ECO:0008006" key="4">
    <source>
        <dbReference type="Google" id="ProtNLM"/>
    </source>
</evidence>
<accession>A0A840TQF7</accession>
<keyword evidence="3" id="KW-1185">Reference proteome</keyword>
<dbReference type="EMBL" id="JACHGF010000002">
    <property type="protein sequence ID" value="MBB5283473.1"/>
    <property type="molecule type" value="Genomic_DNA"/>
</dbReference>
<evidence type="ECO:0000313" key="3">
    <source>
        <dbReference type="Proteomes" id="UP000557307"/>
    </source>
</evidence>
<keyword evidence="1" id="KW-1133">Transmembrane helix</keyword>
<keyword evidence="1" id="KW-0472">Membrane</keyword>
<reference evidence="2 3" key="1">
    <citation type="submission" date="2020-08" db="EMBL/GenBank/DDBJ databases">
        <title>Genomic Encyclopedia of Type Strains, Phase IV (KMG-IV): sequencing the most valuable type-strain genomes for metagenomic binning, comparative biology and taxonomic classification.</title>
        <authorList>
            <person name="Goeker M."/>
        </authorList>
    </citation>
    <scope>NUCLEOTIDE SEQUENCE [LARGE SCALE GENOMIC DNA]</scope>
    <source>
        <strain evidence="2 3">DSM 105074</strain>
    </source>
</reference>
<dbReference type="PANTHER" id="PTHR32309">
    <property type="entry name" value="TYROSINE-PROTEIN KINASE"/>
    <property type="match status" value="1"/>
</dbReference>
<dbReference type="AlphaFoldDB" id="A0A840TQF7"/>
<organism evidence="2 3">
    <name type="scientific">Rhabdobacter roseus</name>
    <dbReference type="NCBI Taxonomy" id="1655419"/>
    <lineage>
        <taxon>Bacteria</taxon>
        <taxon>Pseudomonadati</taxon>
        <taxon>Bacteroidota</taxon>
        <taxon>Cytophagia</taxon>
        <taxon>Cytophagales</taxon>
        <taxon>Cytophagaceae</taxon>
        <taxon>Rhabdobacter</taxon>
    </lineage>
</organism>
<dbReference type="InterPro" id="IPR050445">
    <property type="entry name" value="Bact_polysacc_biosynth/exp"/>
</dbReference>
<proteinExistence type="predicted"/>
<sequence>MSQQVTHTIPEDQISPKTVIIKIIAIKDVLIKNWLVIVLFTLAGFGIGLALDIFLRKPDKYQATVLFNLGASQGPGGFGEMAGLLGLGASPDANIFTGENFLYFVKSRPVIERALMKEVDVEGKKMLMANFYIDSSSIREIEWLDNPKRENFHFTKSDPKEFTLDEQMALNDIVLKAQVATEIYQPDRKSSFTMLATSFESAPLAKIWATTLLDTVEEVYTENQTFKTRKTLRLLENRADSLARILGSQESRLARELDYSQQLIIPEARISATRLERNASFIQRLYVEAMTSAENMRVSLVREAPLFTIIEPVKNPLDRETDKGKRAQIGFLIGLVLSLVFVYAKSTYQTIMADPRY</sequence>
<evidence type="ECO:0000313" key="2">
    <source>
        <dbReference type="EMBL" id="MBB5283473.1"/>
    </source>
</evidence>
<dbReference type="Proteomes" id="UP000557307">
    <property type="component" value="Unassembled WGS sequence"/>
</dbReference>
<comment type="caution">
    <text evidence="2">The sequence shown here is derived from an EMBL/GenBank/DDBJ whole genome shotgun (WGS) entry which is preliminary data.</text>
</comment>
<dbReference type="RefSeq" id="WP_184172898.1">
    <property type="nucleotide sequence ID" value="NZ_JACHGF010000002.1"/>
</dbReference>
<protein>
    <recommendedName>
        <fullName evidence="4">Lipopolysaccharide biosynthesis protein</fullName>
    </recommendedName>
</protein>
<feature type="transmembrane region" description="Helical" evidence="1">
    <location>
        <begin position="34"/>
        <end position="55"/>
    </location>
</feature>
<name>A0A840TQF7_9BACT</name>
<dbReference type="PANTHER" id="PTHR32309:SF31">
    <property type="entry name" value="CAPSULAR EXOPOLYSACCHARIDE FAMILY"/>
    <property type="match status" value="1"/>
</dbReference>